<dbReference type="GO" id="GO:0050660">
    <property type="term" value="F:flavin adenine dinucleotide binding"/>
    <property type="evidence" value="ECO:0007669"/>
    <property type="project" value="InterPro"/>
</dbReference>
<dbReference type="Gene3D" id="3.50.50.60">
    <property type="entry name" value="FAD/NAD(P)-binding domain"/>
    <property type="match status" value="2"/>
</dbReference>
<dbReference type="PANTHER" id="PTHR46056:SF12">
    <property type="entry name" value="LONG-CHAIN-ALCOHOL OXIDASE"/>
    <property type="match status" value="1"/>
</dbReference>
<dbReference type="Pfam" id="PF00890">
    <property type="entry name" value="FAD_binding_2"/>
    <property type="match status" value="1"/>
</dbReference>
<evidence type="ECO:0000256" key="2">
    <source>
        <dbReference type="ARBA" id="ARBA00022630"/>
    </source>
</evidence>
<organism evidence="8 9">
    <name type="scientific">Fontibacillus panacisegetis</name>
    <dbReference type="NCBI Taxonomy" id="670482"/>
    <lineage>
        <taxon>Bacteria</taxon>
        <taxon>Bacillati</taxon>
        <taxon>Bacillota</taxon>
        <taxon>Bacilli</taxon>
        <taxon>Bacillales</taxon>
        <taxon>Paenibacillaceae</taxon>
        <taxon>Fontibacillus</taxon>
    </lineage>
</organism>
<dbReference type="InterPro" id="IPR036188">
    <property type="entry name" value="FAD/NAD-bd_sf"/>
</dbReference>
<dbReference type="RefSeq" id="WP_091231372.1">
    <property type="nucleotide sequence ID" value="NZ_FNBG01000015.1"/>
</dbReference>
<dbReference type="InterPro" id="IPR003953">
    <property type="entry name" value="FAD-dep_OxRdtase_2_FAD-bd"/>
</dbReference>
<comment type="similarity">
    <text evidence="1">Belongs to the GMC oxidoreductase family.</text>
</comment>
<evidence type="ECO:0000259" key="7">
    <source>
        <dbReference type="Pfam" id="PF05199"/>
    </source>
</evidence>
<dbReference type="GO" id="GO:0016614">
    <property type="term" value="F:oxidoreductase activity, acting on CH-OH group of donors"/>
    <property type="evidence" value="ECO:0007669"/>
    <property type="project" value="InterPro"/>
</dbReference>
<evidence type="ECO:0000256" key="3">
    <source>
        <dbReference type="ARBA" id="ARBA00022827"/>
    </source>
</evidence>
<dbReference type="Pfam" id="PF05199">
    <property type="entry name" value="GMC_oxred_C"/>
    <property type="match status" value="1"/>
</dbReference>
<protein>
    <submittedName>
        <fullName evidence="8">Choline dehydrogenase</fullName>
    </submittedName>
</protein>
<evidence type="ECO:0000313" key="8">
    <source>
        <dbReference type="EMBL" id="SDF70757.1"/>
    </source>
</evidence>
<dbReference type="PANTHER" id="PTHR46056">
    <property type="entry name" value="LONG-CHAIN-ALCOHOL OXIDASE"/>
    <property type="match status" value="1"/>
</dbReference>
<feature type="domain" description="Glucose-methanol-choline oxidoreductase C-terminal" evidence="7">
    <location>
        <begin position="446"/>
        <end position="555"/>
    </location>
</feature>
<feature type="domain" description="FAD-dependent oxidoreductase 2 FAD-binding" evidence="6">
    <location>
        <begin position="5"/>
        <end position="37"/>
    </location>
</feature>
<dbReference type="Pfam" id="PF00732">
    <property type="entry name" value="GMC_oxred_N"/>
    <property type="match status" value="1"/>
</dbReference>
<evidence type="ECO:0000259" key="5">
    <source>
        <dbReference type="Pfam" id="PF00732"/>
    </source>
</evidence>
<dbReference type="InterPro" id="IPR007867">
    <property type="entry name" value="GMC_OxRtase_C"/>
</dbReference>
<dbReference type="InterPro" id="IPR000172">
    <property type="entry name" value="GMC_OxRdtase_N"/>
</dbReference>
<dbReference type="EMBL" id="FNBG01000015">
    <property type="protein sequence ID" value="SDF70757.1"/>
    <property type="molecule type" value="Genomic_DNA"/>
</dbReference>
<evidence type="ECO:0000259" key="6">
    <source>
        <dbReference type="Pfam" id="PF00890"/>
    </source>
</evidence>
<proteinExistence type="inferred from homology"/>
<keyword evidence="4" id="KW-0560">Oxidoreductase</keyword>
<dbReference type="STRING" id="670482.SAMN04488542_11575"/>
<accession>A0A1G7NA29</accession>
<dbReference type="OrthoDB" id="9787779at2"/>
<sequence>MYDADVIVIGSGGGGAVAAKELGEKGLKVLVLEAGAFYGNKKWPQPNSDRGGEWSSSFDDLDVGIYKQIYNRYENNMNDVVSGVFRFGPADRRRAPWHRVLRQKGDIWQLSGVGGTTQHYWAQSPRAFPASVDNVWPISYAELIPYYEKVEATLPVNFSPTTPKEELFYYGVKKAGWRLNPTLDVVSPGFRPNPNAILPPNAELMNPCYSLEQLNEMEGCNLQGHCMNGCTAGPSVDRIAKRGTLVSYVPLALRTGNVSIRPNSFTTKILTDHDPQGGLRATGVRFRDTWTGETGELSARAVVLAAGCIESPRLWLNSALPYNSWVGRGLTNHCFDWVGGVFDEQDLMSIMGLPAVYPYMGQTSGARVDIPGTGVFQVSCLSPGLMSFLTYGFSEASYDALRPPEPGEPWDIRGRVVGPQLKELMMNYSRTMTYLLLTDDETLYHNRVEVDPLLKDENGPIPVVHYTPSPKTLQRRDQLARYACESLKAAGAKRIIRSDTPFAFQLHLESTMRMGFVVDTNCEAYQVKRLFIADNSVHFNGIGGPNPTLTTQALATRTADKLAIKYFS</sequence>
<name>A0A1G7NA29_9BACL</name>
<evidence type="ECO:0000256" key="1">
    <source>
        <dbReference type="ARBA" id="ARBA00010790"/>
    </source>
</evidence>
<gene>
    <name evidence="8" type="ORF">SAMN04488542_11575</name>
</gene>
<dbReference type="Proteomes" id="UP000198972">
    <property type="component" value="Unassembled WGS sequence"/>
</dbReference>
<keyword evidence="3" id="KW-0274">FAD</keyword>
<dbReference type="SUPFAM" id="SSF51905">
    <property type="entry name" value="FAD/NAD(P)-binding domain"/>
    <property type="match status" value="1"/>
</dbReference>
<reference evidence="8 9" key="1">
    <citation type="submission" date="2016-10" db="EMBL/GenBank/DDBJ databases">
        <authorList>
            <person name="de Groot N.N."/>
        </authorList>
    </citation>
    <scope>NUCLEOTIDE SEQUENCE [LARGE SCALE GENOMIC DNA]</scope>
    <source>
        <strain evidence="8 9">DSM 28129</strain>
    </source>
</reference>
<dbReference type="AlphaFoldDB" id="A0A1G7NA29"/>
<evidence type="ECO:0000256" key="4">
    <source>
        <dbReference type="ARBA" id="ARBA00023002"/>
    </source>
</evidence>
<keyword evidence="9" id="KW-1185">Reference proteome</keyword>
<evidence type="ECO:0000313" key="9">
    <source>
        <dbReference type="Proteomes" id="UP000198972"/>
    </source>
</evidence>
<keyword evidence="2" id="KW-0285">Flavoprotein</keyword>
<feature type="domain" description="Glucose-methanol-choline oxidoreductase N-terminal" evidence="5">
    <location>
        <begin position="216"/>
        <end position="334"/>
    </location>
</feature>